<evidence type="ECO:0008006" key="4">
    <source>
        <dbReference type="Google" id="ProtNLM"/>
    </source>
</evidence>
<evidence type="ECO:0000256" key="1">
    <source>
        <dbReference type="SAM" id="Phobius"/>
    </source>
</evidence>
<organism evidence="2 3">
    <name type="scientific">Enterococcus silesiacus</name>
    <dbReference type="NCBI Taxonomy" id="332949"/>
    <lineage>
        <taxon>Bacteria</taxon>
        <taxon>Bacillati</taxon>
        <taxon>Bacillota</taxon>
        <taxon>Bacilli</taxon>
        <taxon>Lactobacillales</taxon>
        <taxon>Enterococcaceae</taxon>
        <taxon>Enterococcus</taxon>
    </lineage>
</organism>
<keyword evidence="1" id="KW-0812">Transmembrane</keyword>
<dbReference type="AlphaFoldDB" id="A0AA91JQE8"/>
<feature type="transmembrane region" description="Helical" evidence="1">
    <location>
        <begin position="74"/>
        <end position="93"/>
    </location>
</feature>
<proteinExistence type="predicted"/>
<comment type="caution">
    <text evidence="2">The sequence shown here is derived from an EMBL/GenBank/DDBJ whole genome shotgun (WGS) entry which is preliminary data.</text>
</comment>
<keyword evidence="1" id="KW-0472">Membrane</keyword>
<feature type="transmembrane region" description="Helical" evidence="1">
    <location>
        <begin position="6"/>
        <end position="26"/>
    </location>
</feature>
<sequence>MEVLSMVRVLIFISVALLVIIGVYLLKKATVFLPLMHNGEPDENKQFLHQFGVFYLILAAIGILVGLFNLKFFSLFYIFSLLVISAIFSVMFAKKIL</sequence>
<feature type="transmembrane region" description="Helical" evidence="1">
    <location>
        <begin position="47"/>
        <end position="68"/>
    </location>
</feature>
<keyword evidence="1" id="KW-1133">Transmembrane helix</keyword>
<accession>A0AA91JQE8</accession>
<protein>
    <recommendedName>
        <fullName evidence="4">DUF3784 domain-containing protein</fullName>
    </recommendedName>
</protein>
<gene>
    <name evidence="2" type="ORF">RV15_GL002725</name>
</gene>
<dbReference type="Proteomes" id="UP000183039">
    <property type="component" value="Unassembled WGS sequence"/>
</dbReference>
<dbReference type="EMBL" id="JXLC01000004">
    <property type="protein sequence ID" value="OJG92780.1"/>
    <property type="molecule type" value="Genomic_DNA"/>
</dbReference>
<evidence type="ECO:0000313" key="2">
    <source>
        <dbReference type="EMBL" id="OJG92780.1"/>
    </source>
</evidence>
<evidence type="ECO:0000313" key="3">
    <source>
        <dbReference type="Proteomes" id="UP000183039"/>
    </source>
</evidence>
<name>A0AA91JQE8_9ENTE</name>
<reference evidence="2 3" key="1">
    <citation type="submission" date="2014-12" db="EMBL/GenBank/DDBJ databases">
        <title>Draft genome sequences of 29 type strains of Enterococci.</title>
        <authorList>
            <person name="Zhong Z."/>
            <person name="Sun Z."/>
            <person name="Liu W."/>
            <person name="Zhang W."/>
            <person name="Zhang H."/>
        </authorList>
    </citation>
    <scope>NUCLEOTIDE SEQUENCE [LARGE SCALE GENOMIC DNA]</scope>
    <source>
        <strain evidence="2 3">DSM 22801</strain>
    </source>
</reference>